<keyword evidence="3" id="KW-0813">Transport</keyword>
<organism evidence="10 12">
    <name type="scientific">Brevibacterium aurantiacum</name>
    <dbReference type="NCBI Taxonomy" id="273384"/>
    <lineage>
        <taxon>Bacteria</taxon>
        <taxon>Bacillati</taxon>
        <taxon>Actinomycetota</taxon>
        <taxon>Actinomycetes</taxon>
        <taxon>Micrococcales</taxon>
        <taxon>Brevibacteriaceae</taxon>
        <taxon>Brevibacterium</taxon>
    </lineage>
</organism>
<keyword evidence="8 9" id="KW-0472">Membrane</keyword>
<protein>
    <submittedName>
        <fullName evidence="10">C4-dicarboxylate ABC transporter</fullName>
    </submittedName>
</protein>
<dbReference type="EMBL" id="CP025330">
    <property type="protein sequence ID" value="AZT93041.1"/>
    <property type="molecule type" value="Genomic_DNA"/>
</dbReference>
<evidence type="ECO:0000256" key="9">
    <source>
        <dbReference type="SAM" id="Phobius"/>
    </source>
</evidence>
<keyword evidence="6 9" id="KW-0812">Transmembrane</keyword>
<feature type="transmembrane region" description="Helical" evidence="9">
    <location>
        <begin position="262"/>
        <end position="282"/>
    </location>
</feature>
<dbReference type="Proteomes" id="UP000297736">
    <property type="component" value="Unassembled WGS sequence"/>
</dbReference>
<evidence type="ECO:0000313" key="11">
    <source>
        <dbReference type="EMBL" id="TGD36313.1"/>
    </source>
</evidence>
<evidence type="ECO:0000313" key="13">
    <source>
        <dbReference type="Proteomes" id="UP000297736"/>
    </source>
</evidence>
<evidence type="ECO:0000256" key="1">
    <source>
        <dbReference type="ARBA" id="ARBA00004429"/>
    </source>
</evidence>
<feature type="transmembrane region" description="Helical" evidence="9">
    <location>
        <begin position="88"/>
        <end position="110"/>
    </location>
</feature>
<comment type="similarity">
    <text evidence="2">Belongs to the DcuA/DcuB transporter (TC 2.A.13.1) family.</text>
</comment>
<evidence type="ECO:0000256" key="3">
    <source>
        <dbReference type="ARBA" id="ARBA00022448"/>
    </source>
</evidence>
<evidence type="ECO:0000256" key="6">
    <source>
        <dbReference type="ARBA" id="ARBA00022692"/>
    </source>
</evidence>
<dbReference type="Pfam" id="PF03605">
    <property type="entry name" value="DcuA_DcuB"/>
    <property type="match status" value="2"/>
</dbReference>
<dbReference type="RefSeq" id="WP_127362925.1">
    <property type="nucleotide sequence ID" value="NZ_CP025330.1"/>
</dbReference>
<comment type="subcellular location">
    <subcellularLocation>
        <location evidence="1">Cell inner membrane</location>
        <topology evidence="1">Multi-pass membrane protein</topology>
    </subcellularLocation>
</comment>
<feature type="transmembrane region" description="Helical" evidence="9">
    <location>
        <begin position="130"/>
        <end position="153"/>
    </location>
</feature>
<dbReference type="GO" id="GO:0015556">
    <property type="term" value="F:C4-dicarboxylate transmembrane transporter activity"/>
    <property type="evidence" value="ECO:0007669"/>
    <property type="project" value="InterPro"/>
</dbReference>
<evidence type="ECO:0000256" key="8">
    <source>
        <dbReference type="ARBA" id="ARBA00023136"/>
    </source>
</evidence>
<accession>A0A3T0DCR4</accession>
<feature type="transmembrane region" description="Helical" evidence="9">
    <location>
        <begin position="325"/>
        <end position="347"/>
    </location>
</feature>
<reference evidence="10 12" key="1">
    <citation type="submission" date="2017-12" db="EMBL/GenBank/DDBJ databases">
        <authorList>
            <person name="Levesque S."/>
        </authorList>
    </citation>
    <scope>NUCLEOTIDE SEQUENCE [LARGE SCALE GENOMIC DNA]</scope>
    <source>
        <strain evidence="10 12">SMQ-1417</strain>
    </source>
</reference>
<dbReference type="PANTHER" id="PTHR36106:SF1">
    <property type="entry name" value="ANAEROBIC C4-DICARBOXYLATE TRANSPORTER DCUB"/>
    <property type="match status" value="1"/>
</dbReference>
<proteinExistence type="inferred from homology"/>
<keyword evidence="7 9" id="KW-1133">Transmembrane helix</keyword>
<evidence type="ECO:0000313" key="12">
    <source>
        <dbReference type="Proteomes" id="UP000283000"/>
    </source>
</evidence>
<evidence type="ECO:0000256" key="5">
    <source>
        <dbReference type="ARBA" id="ARBA00022519"/>
    </source>
</evidence>
<dbReference type="EMBL" id="RHFF01000045">
    <property type="protein sequence ID" value="TGD36313.1"/>
    <property type="molecule type" value="Genomic_DNA"/>
</dbReference>
<feature type="transmembrane region" description="Helical" evidence="9">
    <location>
        <begin position="447"/>
        <end position="468"/>
    </location>
</feature>
<evidence type="ECO:0000256" key="7">
    <source>
        <dbReference type="ARBA" id="ARBA00022989"/>
    </source>
</evidence>
<sequence length="472" mass="47914">MFLLELAVVILAILMGTRSSGVGLGLWGGTGVAVLVFGFQLAPGAIPLSAIIIVLAVVLSASVMQQAGGIDWMVSIAAKAISKNPKMITFVAPLIAFLFSVGAGTSNILYPLLPVIKDVAYQNGIRPSRPLSLSVVATGVALAASPVSAAMAAMIGFTSAYGFELINIVMVTLPAAVIGIILTAFVVNKLGKDLADDPEVQAKIAAGEIPAPGGAAAQADQARVAKLEARGKTAQAAKAASKAPTADAAAPLPEPTVAGRNAALLFFSGVLAIVVFGLFPGFRPPFGAETTMGMSELIPVIMFVVGTLIILVARPKVSEIPTSSVFKAGMVSAIALFGLAWLTSTFLDAHADVIRDGVGGLILQAPWVFALGVFLVCVLTTSQSTATNTAVPIALAAGMPLGLLSGMWAGAFAGIYLLPTNGSQIAAANFDTSGSTKLGTKLVDHSFFVPTLVLAVTTIAAGSVIGLLTGMF</sequence>
<evidence type="ECO:0000256" key="2">
    <source>
        <dbReference type="ARBA" id="ARBA00006413"/>
    </source>
</evidence>
<gene>
    <name evidence="10" type="ORF">CXR23_07700</name>
    <name evidence="11" type="ORF">EB834_20205</name>
</gene>
<feature type="transmembrane region" description="Helical" evidence="9">
    <location>
        <begin position="294"/>
        <end position="313"/>
    </location>
</feature>
<dbReference type="GO" id="GO:0005886">
    <property type="term" value="C:plasma membrane"/>
    <property type="evidence" value="ECO:0007669"/>
    <property type="project" value="UniProtKB-SubCell"/>
</dbReference>
<reference evidence="10 12" key="3">
    <citation type="submission" date="2019-01" db="EMBL/GenBank/DDBJ databases">
        <title>Comparative genomic analysis of Brevibacterium aurantiacum sheds light on its evolution and its adaptation to smear-ripened cheeses.</title>
        <authorList>
            <person name="Moineau S."/>
        </authorList>
    </citation>
    <scope>NUCLEOTIDE SEQUENCE [LARGE SCALE GENOMIC DNA]</scope>
    <source>
        <strain evidence="10 12">SMQ-1417</strain>
    </source>
</reference>
<dbReference type="PANTHER" id="PTHR36106">
    <property type="entry name" value="ANAEROBIC C4-DICARBOXYLATE TRANSPORTER DCUB"/>
    <property type="match status" value="1"/>
</dbReference>
<evidence type="ECO:0000256" key="4">
    <source>
        <dbReference type="ARBA" id="ARBA00022475"/>
    </source>
</evidence>
<reference evidence="11 13" key="2">
    <citation type="submission" date="2018-10" db="EMBL/GenBank/DDBJ databases">
        <title>Brevibacterium genomes from Austrain hard cheese rinds.</title>
        <authorList>
            <person name="Anast J.M."/>
            <person name="Dzieciol M."/>
            <person name="Schultz D.L."/>
            <person name="Mann E."/>
            <person name="Wagner M."/>
            <person name="Schmitz-Esser S."/>
        </authorList>
    </citation>
    <scope>NUCLEOTIDE SEQUENCE [LARGE SCALE GENOMIC DNA]</scope>
    <source>
        <strain evidence="11 13">L261</strain>
    </source>
</reference>
<keyword evidence="5" id="KW-0997">Cell inner membrane</keyword>
<dbReference type="Proteomes" id="UP000283000">
    <property type="component" value="Chromosome"/>
</dbReference>
<keyword evidence="4" id="KW-1003">Cell membrane</keyword>
<dbReference type="PIRSF" id="PIRSF004539">
    <property type="entry name" value="C4-dicrbxl_trns"/>
    <property type="match status" value="1"/>
</dbReference>
<dbReference type="InterPro" id="IPR004668">
    <property type="entry name" value="Anaer_Dcu_memb_transpt"/>
</dbReference>
<name>A0A3T0DCR4_BREAU</name>
<dbReference type="NCBIfam" id="TIGR00770">
    <property type="entry name" value="Dcu"/>
    <property type="match status" value="1"/>
</dbReference>
<evidence type="ECO:0000313" key="10">
    <source>
        <dbReference type="EMBL" id="AZT93041.1"/>
    </source>
</evidence>
<feature type="transmembrane region" description="Helical" evidence="9">
    <location>
        <begin position="359"/>
        <end position="381"/>
    </location>
</feature>
<dbReference type="AlphaFoldDB" id="A0A3T0DCR4"/>
<feature type="transmembrane region" description="Helical" evidence="9">
    <location>
        <begin position="393"/>
        <end position="418"/>
    </location>
</feature>
<feature type="transmembrane region" description="Helical" evidence="9">
    <location>
        <begin position="45"/>
        <end position="67"/>
    </location>
</feature>
<feature type="transmembrane region" description="Helical" evidence="9">
    <location>
        <begin position="165"/>
        <end position="187"/>
    </location>
</feature>